<dbReference type="AlphaFoldDB" id="A0A5A7Q0C8"/>
<proteinExistence type="predicted"/>
<dbReference type="Proteomes" id="UP000325081">
    <property type="component" value="Unassembled WGS sequence"/>
</dbReference>
<protein>
    <submittedName>
        <fullName evidence="3">Polyprotein 1a</fullName>
    </submittedName>
</protein>
<dbReference type="InterPro" id="IPR036875">
    <property type="entry name" value="Znf_CCHC_sf"/>
</dbReference>
<sequence>MQENEVVTPNDTQETCSIKEHKGEGFVSDPTTNRVVRGRKRLLSMRDKAIKSGGKHCRNCGKVGHNALTCPEIKGKLKAKTDYASFYFTFFLSADEVEPYRPSPLSNNIIVEDSQEMASRDMINIADEGYDYTSIWP</sequence>
<dbReference type="PROSITE" id="PS50158">
    <property type="entry name" value="ZF_CCHC"/>
    <property type="match status" value="1"/>
</dbReference>
<dbReference type="EMBL" id="BKCP01005516">
    <property type="protein sequence ID" value="GER38474.1"/>
    <property type="molecule type" value="Genomic_DNA"/>
</dbReference>
<name>A0A5A7Q0C8_STRAF</name>
<keyword evidence="1" id="KW-0479">Metal-binding</keyword>
<reference evidence="4" key="1">
    <citation type="journal article" date="2019" name="Curr. Biol.">
        <title>Genome Sequence of Striga asiatica Provides Insight into the Evolution of Plant Parasitism.</title>
        <authorList>
            <person name="Yoshida S."/>
            <person name="Kim S."/>
            <person name="Wafula E.K."/>
            <person name="Tanskanen J."/>
            <person name="Kim Y.M."/>
            <person name="Honaas L."/>
            <person name="Yang Z."/>
            <person name="Spallek T."/>
            <person name="Conn C.E."/>
            <person name="Ichihashi Y."/>
            <person name="Cheong K."/>
            <person name="Cui S."/>
            <person name="Der J.P."/>
            <person name="Gundlach H."/>
            <person name="Jiao Y."/>
            <person name="Hori C."/>
            <person name="Ishida J.K."/>
            <person name="Kasahara H."/>
            <person name="Kiba T."/>
            <person name="Kim M.S."/>
            <person name="Koo N."/>
            <person name="Laohavisit A."/>
            <person name="Lee Y.H."/>
            <person name="Lumba S."/>
            <person name="McCourt P."/>
            <person name="Mortimer J.C."/>
            <person name="Mutuku J.M."/>
            <person name="Nomura T."/>
            <person name="Sasaki-Sekimoto Y."/>
            <person name="Seto Y."/>
            <person name="Wang Y."/>
            <person name="Wakatake T."/>
            <person name="Sakakibara H."/>
            <person name="Demura T."/>
            <person name="Yamaguchi S."/>
            <person name="Yoneyama K."/>
            <person name="Manabe R.I."/>
            <person name="Nelson D.C."/>
            <person name="Schulman A.H."/>
            <person name="Timko M.P."/>
            <person name="dePamphilis C.W."/>
            <person name="Choi D."/>
            <person name="Shirasu K."/>
        </authorList>
    </citation>
    <scope>NUCLEOTIDE SEQUENCE [LARGE SCALE GENOMIC DNA]</scope>
    <source>
        <strain evidence="4">cv. UVA1</strain>
    </source>
</reference>
<evidence type="ECO:0000259" key="2">
    <source>
        <dbReference type="PROSITE" id="PS50158"/>
    </source>
</evidence>
<comment type="caution">
    <text evidence="3">The sequence shown here is derived from an EMBL/GenBank/DDBJ whole genome shotgun (WGS) entry which is preliminary data.</text>
</comment>
<feature type="domain" description="CCHC-type" evidence="2">
    <location>
        <begin position="57"/>
        <end position="72"/>
    </location>
</feature>
<dbReference type="GO" id="GO:0008270">
    <property type="term" value="F:zinc ion binding"/>
    <property type="evidence" value="ECO:0007669"/>
    <property type="project" value="UniProtKB-KW"/>
</dbReference>
<evidence type="ECO:0000256" key="1">
    <source>
        <dbReference type="PROSITE-ProRule" id="PRU00047"/>
    </source>
</evidence>
<dbReference type="GO" id="GO:0003676">
    <property type="term" value="F:nucleic acid binding"/>
    <property type="evidence" value="ECO:0007669"/>
    <property type="project" value="InterPro"/>
</dbReference>
<evidence type="ECO:0000313" key="3">
    <source>
        <dbReference type="EMBL" id="GER38474.1"/>
    </source>
</evidence>
<keyword evidence="1" id="KW-0862">Zinc</keyword>
<gene>
    <name evidence="3" type="ORF">STAS_14995</name>
</gene>
<keyword evidence="4" id="KW-1185">Reference proteome</keyword>
<dbReference type="SUPFAM" id="SSF57756">
    <property type="entry name" value="Retrovirus zinc finger-like domains"/>
    <property type="match status" value="1"/>
</dbReference>
<accession>A0A5A7Q0C8</accession>
<evidence type="ECO:0000313" key="4">
    <source>
        <dbReference type="Proteomes" id="UP000325081"/>
    </source>
</evidence>
<dbReference type="InterPro" id="IPR001878">
    <property type="entry name" value="Znf_CCHC"/>
</dbReference>
<keyword evidence="1" id="KW-0863">Zinc-finger</keyword>
<organism evidence="3 4">
    <name type="scientific">Striga asiatica</name>
    <name type="common">Asiatic witchweed</name>
    <name type="synonym">Buchnera asiatica</name>
    <dbReference type="NCBI Taxonomy" id="4170"/>
    <lineage>
        <taxon>Eukaryota</taxon>
        <taxon>Viridiplantae</taxon>
        <taxon>Streptophyta</taxon>
        <taxon>Embryophyta</taxon>
        <taxon>Tracheophyta</taxon>
        <taxon>Spermatophyta</taxon>
        <taxon>Magnoliopsida</taxon>
        <taxon>eudicotyledons</taxon>
        <taxon>Gunneridae</taxon>
        <taxon>Pentapetalae</taxon>
        <taxon>asterids</taxon>
        <taxon>lamiids</taxon>
        <taxon>Lamiales</taxon>
        <taxon>Orobanchaceae</taxon>
        <taxon>Buchnereae</taxon>
        <taxon>Striga</taxon>
    </lineage>
</organism>